<feature type="transmembrane region" description="Helical" evidence="6">
    <location>
        <begin position="30"/>
        <end position="54"/>
    </location>
</feature>
<protein>
    <submittedName>
        <fullName evidence="7">CidA/LrgA family protein</fullName>
    </submittedName>
</protein>
<dbReference type="InterPro" id="IPR005538">
    <property type="entry name" value="LrgA/CidA"/>
</dbReference>
<evidence type="ECO:0000256" key="5">
    <source>
        <dbReference type="ARBA" id="ARBA00023136"/>
    </source>
</evidence>
<evidence type="ECO:0000313" key="8">
    <source>
        <dbReference type="Proteomes" id="UP000829817"/>
    </source>
</evidence>
<name>A0ABY4DTM7_9NEIS</name>
<evidence type="ECO:0000313" key="7">
    <source>
        <dbReference type="EMBL" id="UOO82238.1"/>
    </source>
</evidence>
<evidence type="ECO:0000256" key="4">
    <source>
        <dbReference type="ARBA" id="ARBA00022989"/>
    </source>
</evidence>
<keyword evidence="4 6" id="KW-1133">Transmembrane helix</keyword>
<keyword evidence="5 6" id="KW-0472">Membrane</keyword>
<feature type="transmembrane region" description="Helical" evidence="6">
    <location>
        <begin position="66"/>
        <end position="84"/>
    </location>
</feature>
<dbReference type="Proteomes" id="UP000829817">
    <property type="component" value="Chromosome"/>
</dbReference>
<dbReference type="Pfam" id="PF03788">
    <property type="entry name" value="LrgA"/>
    <property type="match status" value="1"/>
</dbReference>
<evidence type="ECO:0000256" key="1">
    <source>
        <dbReference type="ARBA" id="ARBA00004651"/>
    </source>
</evidence>
<comment type="subcellular location">
    <subcellularLocation>
        <location evidence="1">Cell membrane</location>
        <topology evidence="1">Multi-pass membrane protein</topology>
    </subcellularLocation>
</comment>
<dbReference type="PANTHER" id="PTHR33931">
    <property type="entry name" value="HOLIN-LIKE PROTEIN CIDA-RELATED"/>
    <property type="match status" value="1"/>
</dbReference>
<evidence type="ECO:0000256" key="6">
    <source>
        <dbReference type="SAM" id="Phobius"/>
    </source>
</evidence>
<sequence>MEKLIQFVRIGCQLAIVGAVWLLAEGICRITALPLSSGVLGLFIMLGLLAGGVVKVGMVGAGAKWVLGELVFFFIPIMVSVVQYRDLLWSQGWQLLLTIAAGTVLVMLSTAFTLNYCYRLQRRWHKKFHA</sequence>
<gene>
    <name evidence="7" type="ORF">LVJ83_01815</name>
</gene>
<organism evidence="7 8">
    <name type="scientific">Uruburuella testudinis</name>
    <dbReference type="NCBI Taxonomy" id="1282863"/>
    <lineage>
        <taxon>Bacteria</taxon>
        <taxon>Pseudomonadati</taxon>
        <taxon>Pseudomonadota</taxon>
        <taxon>Betaproteobacteria</taxon>
        <taxon>Neisseriales</taxon>
        <taxon>Neisseriaceae</taxon>
        <taxon>Uruburuella</taxon>
    </lineage>
</organism>
<dbReference type="RefSeq" id="WP_244785743.1">
    <property type="nucleotide sequence ID" value="NZ_CP091508.1"/>
</dbReference>
<feature type="transmembrane region" description="Helical" evidence="6">
    <location>
        <begin position="7"/>
        <end position="24"/>
    </location>
</feature>
<reference evidence="7 8" key="1">
    <citation type="journal article" date="2022" name="Res Sq">
        <title>Evolution of multicellular longitudinally dividing oral cavity symbionts (Neisseriaceae).</title>
        <authorList>
            <person name="Nyongesa S."/>
            <person name="Weber P."/>
            <person name="Bernet E."/>
            <person name="Pullido F."/>
            <person name="Nieckarz M."/>
            <person name="Delaby M."/>
            <person name="Nieves C."/>
            <person name="Viehboeck T."/>
            <person name="Krause N."/>
            <person name="Rivera-Millot A."/>
            <person name="Nakamura A."/>
            <person name="Vischer N."/>
            <person name="VanNieuwenhze M."/>
            <person name="Brun Y."/>
            <person name="Cava F."/>
            <person name="Bulgheresi S."/>
            <person name="Veyrier F."/>
        </authorList>
    </citation>
    <scope>NUCLEOTIDE SEQUENCE [LARGE SCALE GENOMIC DNA]</scope>
    <source>
        <strain evidence="7 8">CCUG 63373m</strain>
    </source>
</reference>
<accession>A0ABY4DTM7</accession>
<keyword evidence="2" id="KW-1003">Cell membrane</keyword>
<keyword evidence="3 6" id="KW-0812">Transmembrane</keyword>
<dbReference type="EMBL" id="CP091508">
    <property type="protein sequence ID" value="UOO82238.1"/>
    <property type="molecule type" value="Genomic_DNA"/>
</dbReference>
<evidence type="ECO:0000256" key="2">
    <source>
        <dbReference type="ARBA" id="ARBA00022475"/>
    </source>
</evidence>
<feature type="transmembrane region" description="Helical" evidence="6">
    <location>
        <begin position="96"/>
        <end position="118"/>
    </location>
</feature>
<keyword evidence="8" id="KW-1185">Reference proteome</keyword>
<evidence type="ECO:0000256" key="3">
    <source>
        <dbReference type="ARBA" id="ARBA00022692"/>
    </source>
</evidence>
<dbReference type="PANTHER" id="PTHR33931:SF2">
    <property type="entry name" value="HOLIN-LIKE PROTEIN CIDA"/>
    <property type="match status" value="1"/>
</dbReference>
<proteinExistence type="predicted"/>